<dbReference type="PANTHER" id="PTHR43333">
    <property type="entry name" value="2-HACID_DH_C DOMAIN-CONTAINING PROTEIN"/>
    <property type="match status" value="1"/>
</dbReference>
<dbReference type="InterPro" id="IPR006139">
    <property type="entry name" value="D-isomer_2_OHA_DH_cat_dom"/>
</dbReference>
<dbReference type="Pfam" id="PF00389">
    <property type="entry name" value="2-Hacid_dh"/>
    <property type="match status" value="1"/>
</dbReference>
<dbReference type="EMBL" id="JACBZI010000001">
    <property type="protein sequence ID" value="NYI09757.1"/>
    <property type="molecule type" value="Genomic_DNA"/>
</dbReference>
<dbReference type="FunFam" id="3.40.50.720:FF:000593">
    <property type="entry name" value="Dihydrofolate reductase"/>
    <property type="match status" value="1"/>
</dbReference>
<keyword evidence="3" id="KW-0520">NAD</keyword>
<accession>A0A7Z0C2X9</accession>
<dbReference type="PANTHER" id="PTHR43333:SF1">
    <property type="entry name" value="D-ISOMER SPECIFIC 2-HYDROXYACID DEHYDROGENASE NAD-BINDING DOMAIN-CONTAINING PROTEIN"/>
    <property type="match status" value="1"/>
</dbReference>
<keyword evidence="8" id="KW-1185">Reference proteome</keyword>
<dbReference type="PROSITE" id="PS00670">
    <property type="entry name" value="D_2_HYDROXYACID_DH_2"/>
    <property type="match status" value="1"/>
</dbReference>
<evidence type="ECO:0000313" key="7">
    <source>
        <dbReference type="EMBL" id="NYI09757.1"/>
    </source>
</evidence>
<dbReference type="InterPro" id="IPR029753">
    <property type="entry name" value="D-isomer_DH_CS"/>
</dbReference>
<feature type="domain" description="D-isomer specific 2-hydroxyacid dehydrogenase catalytic" evidence="5">
    <location>
        <begin position="33"/>
        <end position="307"/>
    </location>
</feature>
<keyword evidence="2 4" id="KW-0560">Oxidoreductase</keyword>
<dbReference type="Pfam" id="PF02826">
    <property type="entry name" value="2-Hacid_dh_C"/>
    <property type="match status" value="1"/>
</dbReference>
<sequence length="312" mass="33889">MSDPLVWLPFDPSHLRATLGELPGGLRFEVVDPTEHVPDSVQDVRFYVTPYQMGPAVGDVLPRMRSLEVVQTLSAGVDNVRDRVPEGVVLCNGRGIHDSSTAELTLALVLASLRDVPGMVRDQDARRWNTRWRPALADRRVLLVGYGAIGRAIESRLLPFETEVVRVARTARVEDSGPVHGFDELPALLPGADVVVLICPLTDETRGLVDAGFLARMKDGALLVNMARGGVVDTPALLAELHAERLTAAVDVVDTEPLPADSPWWDAPGLLVSPHVGGASSAMWPRAHRLVAEQLRRYAAGEPLHHQMTGAY</sequence>
<dbReference type="InterPro" id="IPR006140">
    <property type="entry name" value="D-isomer_DH_NAD-bd"/>
</dbReference>
<dbReference type="Gene3D" id="3.40.50.720">
    <property type="entry name" value="NAD(P)-binding Rossmann-like Domain"/>
    <property type="match status" value="2"/>
</dbReference>
<dbReference type="RefSeq" id="WP_179530688.1">
    <property type="nucleotide sequence ID" value="NZ_BAAAPP010000012.1"/>
</dbReference>
<dbReference type="AlphaFoldDB" id="A0A7Z0C2X9"/>
<evidence type="ECO:0000256" key="2">
    <source>
        <dbReference type="ARBA" id="ARBA00023002"/>
    </source>
</evidence>
<name>A0A7Z0C2X9_9ACTN</name>
<gene>
    <name evidence="7" type="ORF">BKA05_001272</name>
</gene>
<comment type="caution">
    <text evidence="7">The sequence shown here is derived from an EMBL/GenBank/DDBJ whole genome shotgun (WGS) entry which is preliminary data.</text>
</comment>
<evidence type="ECO:0000313" key="8">
    <source>
        <dbReference type="Proteomes" id="UP000537326"/>
    </source>
</evidence>
<reference evidence="7 8" key="1">
    <citation type="submission" date="2020-07" db="EMBL/GenBank/DDBJ databases">
        <title>Sequencing the genomes of 1000 actinobacteria strains.</title>
        <authorList>
            <person name="Klenk H.-P."/>
        </authorList>
    </citation>
    <scope>NUCLEOTIDE SEQUENCE [LARGE SCALE GENOMIC DNA]</scope>
    <source>
        <strain evidence="7 8">DSM 18248</strain>
    </source>
</reference>
<dbReference type="CDD" id="cd12166">
    <property type="entry name" value="2-Hacid_dh_7"/>
    <property type="match status" value="1"/>
</dbReference>
<evidence type="ECO:0000259" key="6">
    <source>
        <dbReference type="Pfam" id="PF02826"/>
    </source>
</evidence>
<feature type="domain" description="D-isomer specific 2-hydroxyacid dehydrogenase NAD-binding" evidence="6">
    <location>
        <begin position="106"/>
        <end position="277"/>
    </location>
</feature>
<organism evidence="7 8">
    <name type="scientific">Nocardioides marinus</name>
    <dbReference type="NCBI Taxonomy" id="374514"/>
    <lineage>
        <taxon>Bacteria</taxon>
        <taxon>Bacillati</taxon>
        <taxon>Actinomycetota</taxon>
        <taxon>Actinomycetes</taxon>
        <taxon>Propionibacteriales</taxon>
        <taxon>Nocardioidaceae</taxon>
        <taxon>Nocardioides</taxon>
    </lineage>
</organism>
<proteinExistence type="inferred from homology"/>
<evidence type="ECO:0000259" key="5">
    <source>
        <dbReference type="Pfam" id="PF00389"/>
    </source>
</evidence>
<protein>
    <submittedName>
        <fullName evidence="7">Phosphoglycerate dehydrogenase-like enzyme</fullName>
    </submittedName>
</protein>
<dbReference type="InterPro" id="IPR036291">
    <property type="entry name" value="NAD(P)-bd_dom_sf"/>
</dbReference>
<comment type="similarity">
    <text evidence="1 4">Belongs to the D-isomer specific 2-hydroxyacid dehydrogenase family.</text>
</comment>
<dbReference type="PROSITE" id="PS00671">
    <property type="entry name" value="D_2_HYDROXYACID_DH_3"/>
    <property type="match status" value="1"/>
</dbReference>
<evidence type="ECO:0000256" key="3">
    <source>
        <dbReference type="ARBA" id="ARBA00023027"/>
    </source>
</evidence>
<evidence type="ECO:0000256" key="4">
    <source>
        <dbReference type="RuleBase" id="RU003719"/>
    </source>
</evidence>
<dbReference type="SUPFAM" id="SSF52283">
    <property type="entry name" value="Formate/glycerate dehydrogenase catalytic domain-like"/>
    <property type="match status" value="1"/>
</dbReference>
<dbReference type="GO" id="GO:0016616">
    <property type="term" value="F:oxidoreductase activity, acting on the CH-OH group of donors, NAD or NADP as acceptor"/>
    <property type="evidence" value="ECO:0007669"/>
    <property type="project" value="InterPro"/>
</dbReference>
<evidence type="ECO:0000256" key="1">
    <source>
        <dbReference type="ARBA" id="ARBA00005854"/>
    </source>
</evidence>
<dbReference type="GO" id="GO:0051287">
    <property type="term" value="F:NAD binding"/>
    <property type="evidence" value="ECO:0007669"/>
    <property type="project" value="InterPro"/>
</dbReference>
<dbReference type="SUPFAM" id="SSF51735">
    <property type="entry name" value="NAD(P)-binding Rossmann-fold domains"/>
    <property type="match status" value="1"/>
</dbReference>
<dbReference type="Proteomes" id="UP000537326">
    <property type="component" value="Unassembled WGS sequence"/>
</dbReference>